<dbReference type="InterPro" id="IPR045378">
    <property type="entry name" value="LNT_N"/>
</dbReference>
<keyword evidence="3 9" id="KW-1003">Cell membrane</keyword>
<feature type="transmembrane region" description="Helical" evidence="9">
    <location>
        <begin position="51"/>
        <end position="71"/>
    </location>
</feature>
<dbReference type="Proteomes" id="UP000027284">
    <property type="component" value="Unassembled WGS sequence"/>
</dbReference>
<feature type="transmembrane region" description="Helical" evidence="9">
    <location>
        <begin position="152"/>
        <end position="177"/>
    </location>
</feature>
<gene>
    <name evidence="9" type="primary">lnt</name>
    <name evidence="11" type="ORF">EG19_11255</name>
</gene>
<evidence type="ECO:0000256" key="2">
    <source>
        <dbReference type="ARBA" id="ARBA00010065"/>
    </source>
</evidence>
<dbReference type="PANTHER" id="PTHR38686:SF1">
    <property type="entry name" value="APOLIPOPROTEIN N-ACYLTRANSFERASE"/>
    <property type="match status" value="1"/>
</dbReference>
<dbReference type="GO" id="GO:0042158">
    <property type="term" value="P:lipoprotein biosynthetic process"/>
    <property type="evidence" value="ECO:0007669"/>
    <property type="project" value="UniProtKB-UniRule"/>
</dbReference>
<feature type="domain" description="CN hydrolase" evidence="10">
    <location>
        <begin position="214"/>
        <end position="458"/>
    </location>
</feature>
<reference evidence="11 12" key="1">
    <citation type="submission" date="2014-04" db="EMBL/GenBank/DDBJ databases">
        <title>The Genome Sequence of Thermoanaerobaculum aquaticum MP-01, The First Cultivated Group 23 Acidobacterium.</title>
        <authorList>
            <person name="Stamps B.W."/>
            <person name="Losey N.A."/>
            <person name="Lawson P.A."/>
            <person name="Stevenson B.S."/>
        </authorList>
    </citation>
    <scope>NUCLEOTIDE SEQUENCE [LARGE SCALE GENOMIC DNA]</scope>
    <source>
        <strain evidence="11 12">MP-01</strain>
    </source>
</reference>
<dbReference type="HAMAP" id="MF_01148">
    <property type="entry name" value="Lnt"/>
    <property type="match status" value="1"/>
</dbReference>
<evidence type="ECO:0000313" key="12">
    <source>
        <dbReference type="Proteomes" id="UP000027284"/>
    </source>
</evidence>
<dbReference type="RefSeq" id="WP_053334821.1">
    <property type="nucleotide sequence ID" value="NZ_JMFG01000008.1"/>
</dbReference>
<keyword evidence="8 9" id="KW-0012">Acyltransferase</keyword>
<name>A0A062Y0J7_9BACT</name>
<feature type="transmembrane region" description="Helical" evidence="9">
    <location>
        <begin position="189"/>
        <end position="207"/>
    </location>
</feature>
<comment type="pathway">
    <text evidence="9">Protein modification; lipoprotein biosynthesis (N-acyl transfer).</text>
</comment>
<comment type="caution">
    <text evidence="11">The sequence shown here is derived from an EMBL/GenBank/DDBJ whole genome shotgun (WGS) entry which is preliminary data.</text>
</comment>
<protein>
    <recommendedName>
        <fullName evidence="9">Apolipoprotein N-acyltransferase</fullName>
        <shortName evidence="9">ALP N-acyltransferase</shortName>
        <ecNumber evidence="9">2.3.1.269</ecNumber>
    </recommendedName>
</protein>
<dbReference type="PANTHER" id="PTHR38686">
    <property type="entry name" value="APOLIPOPROTEIN N-ACYLTRANSFERASE"/>
    <property type="match status" value="1"/>
</dbReference>
<feature type="transmembrane region" description="Helical" evidence="9">
    <location>
        <begin position="83"/>
        <end position="107"/>
    </location>
</feature>
<dbReference type="GO" id="GO:0016410">
    <property type="term" value="F:N-acyltransferase activity"/>
    <property type="evidence" value="ECO:0007669"/>
    <property type="project" value="UniProtKB-UniRule"/>
</dbReference>
<evidence type="ECO:0000256" key="4">
    <source>
        <dbReference type="ARBA" id="ARBA00022679"/>
    </source>
</evidence>
<dbReference type="EC" id="2.3.1.269" evidence="9"/>
<organism evidence="11 12">
    <name type="scientific">Thermoanaerobaculum aquaticum</name>
    <dbReference type="NCBI Taxonomy" id="1312852"/>
    <lineage>
        <taxon>Bacteria</taxon>
        <taxon>Pseudomonadati</taxon>
        <taxon>Acidobacteriota</taxon>
        <taxon>Thermoanaerobaculia</taxon>
        <taxon>Thermoanaerobaculales</taxon>
        <taxon>Thermoanaerobaculaceae</taxon>
        <taxon>Thermoanaerobaculum</taxon>
    </lineage>
</organism>
<comment type="similarity">
    <text evidence="2 9">Belongs to the CN hydrolase family. Apolipoprotein N-acyltransferase subfamily.</text>
</comment>
<evidence type="ECO:0000256" key="3">
    <source>
        <dbReference type="ARBA" id="ARBA00022475"/>
    </source>
</evidence>
<feature type="transmembrane region" description="Helical" evidence="9">
    <location>
        <begin position="30"/>
        <end position="46"/>
    </location>
</feature>
<feature type="transmembrane region" description="Helical" evidence="9">
    <location>
        <begin position="471"/>
        <end position="492"/>
    </location>
</feature>
<dbReference type="UniPathway" id="UPA00666"/>
<evidence type="ECO:0000256" key="5">
    <source>
        <dbReference type="ARBA" id="ARBA00022692"/>
    </source>
</evidence>
<dbReference type="STRING" id="1312852.EG19_11255"/>
<dbReference type="NCBIfam" id="TIGR00546">
    <property type="entry name" value="lnt"/>
    <property type="match status" value="1"/>
</dbReference>
<evidence type="ECO:0000313" key="11">
    <source>
        <dbReference type="EMBL" id="KDA54290.1"/>
    </source>
</evidence>
<comment type="function">
    <text evidence="9">Catalyzes the phospholipid dependent N-acylation of the N-terminal cysteine of apolipoprotein, the last step in lipoprotein maturation.</text>
</comment>
<dbReference type="GO" id="GO:0005886">
    <property type="term" value="C:plasma membrane"/>
    <property type="evidence" value="ECO:0007669"/>
    <property type="project" value="UniProtKB-SubCell"/>
</dbReference>
<dbReference type="AlphaFoldDB" id="A0A062Y0J7"/>
<dbReference type="PROSITE" id="PS50263">
    <property type="entry name" value="CN_HYDROLASE"/>
    <property type="match status" value="1"/>
</dbReference>
<evidence type="ECO:0000256" key="9">
    <source>
        <dbReference type="HAMAP-Rule" id="MF_01148"/>
    </source>
</evidence>
<evidence type="ECO:0000256" key="8">
    <source>
        <dbReference type="ARBA" id="ARBA00023315"/>
    </source>
</evidence>
<accession>A0A062Y0J7</accession>
<dbReference type="Gene3D" id="3.60.110.10">
    <property type="entry name" value="Carbon-nitrogen hydrolase"/>
    <property type="match status" value="1"/>
</dbReference>
<keyword evidence="12" id="KW-1185">Reference proteome</keyword>
<evidence type="ECO:0000256" key="6">
    <source>
        <dbReference type="ARBA" id="ARBA00022989"/>
    </source>
</evidence>
<proteinExistence type="inferred from homology"/>
<evidence type="ECO:0000259" key="10">
    <source>
        <dbReference type="PROSITE" id="PS50263"/>
    </source>
</evidence>
<dbReference type="EMBL" id="JMFG01000008">
    <property type="protein sequence ID" value="KDA54290.1"/>
    <property type="molecule type" value="Genomic_DNA"/>
</dbReference>
<sequence>MKDGRFRLWLLATAGGVLTALALPRWHWLWALPLAAVALVAVLQQVPPKKAFFFGFWAGFCHWVLAVSWVTEVMTRYGHLSGVLAFVALAAMSAILGAFWGLAFWAAARAGERWGWAVLALGLAAGEMAQGLPPFNFPWNPLVASLVPWPTLLAPVAVLGATTYGLLLRLVLFAAAFGVLAKDRRGFRWAFLGLGLLLACGLAAPGFQASGKPVRAFAVQPNVPLEVRWEGENLQTIESWVWGLSKQAVEEGAQWVVWPESAVPRLVERDQDYRASLAAFARDHGVWLTLNSVGFGERESFYNSMYVVAPEGTIARYDKVHLVPFGEYVPLLGRIAFLRPLVREVGGFTPGREAHVLPGPEGFLGGAVCYEVAFPLHVAEQVRKGAGMLVTVTNDGWYGDSAAPYQHLVLAILRAAENRRFLVRAANTGISAIVDPYGRVLQKLPLGQRGVIGESVVPGAGLTPAARFAPWLHLLPVSGFCLVILAQAWASFASRRRMSRA</sequence>
<dbReference type="OrthoDB" id="9811121at2"/>
<comment type="subcellular location">
    <subcellularLocation>
        <location evidence="1 9">Cell membrane</location>
        <topology evidence="1 9">Multi-pass membrane protein</topology>
    </subcellularLocation>
</comment>
<dbReference type="InterPro" id="IPR036526">
    <property type="entry name" value="C-N_Hydrolase_sf"/>
</dbReference>
<keyword evidence="6 9" id="KW-1133">Transmembrane helix</keyword>
<dbReference type="Pfam" id="PF00795">
    <property type="entry name" value="CN_hydrolase"/>
    <property type="match status" value="1"/>
</dbReference>
<dbReference type="SUPFAM" id="SSF56317">
    <property type="entry name" value="Carbon-nitrogen hydrolase"/>
    <property type="match status" value="1"/>
</dbReference>
<keyword evidence="7 9" id="KW-0472">Membrane</keyword>
<dbReference type="InterPro" id="IPR003010">
    <property type="entry name" value="C-N_Hydrolase"/>
</dbReference>
<evidence type="ECO:0000256" key="7">
    <source>
        <dbReference type="ARBA" id="ARBA00023136"/>
    </source>
</evidence>
<dbReference type="CDD" id="cd07571">
    <property type="entry name" value="ALP_N-acyl_transferase"/>
    <property type="match status" value="1"/>
</dbReference>
<keyword evidence="4 9" id="KW-0808">Transferase</keyword>
<dbReference type="Pfam" id="PF20154">
    <property type="entry name" value="LNT_N"/>
    <property type="match status" value="1"/>
</dbReference>
<comment type="catalytic activity">
    <reaction evidence="9">
        <text>N-terminal S-1,2-diacyl-sn-glyceryl-L-cysteinyl-[lipoprotein] + a glycerophospholipid = N-acyl-S-1,2-diacyl-sn-glyceryl-L-cysteinyl-[lipoprotein] + a 2-acyl-sn-glycero-3-phospholipid + H(+)</text>
        <dbReference type="Rhea" id="RHEA:48228"/>
        <dbReference type="Rhea" id="RHEA-COMP:14681"/>
        <dbReference type="Rhea" id="RHEA-COMP:14684"/>
        <dbReference type="ChEBI" id="CHEBI:15378"/>
        <dbReference type="ChEBI" id="CHEBI:136912"/>
        <dbReference type="ChEBI" id="CHEBI:140656"/>
        <dbReference type="ChEBI" id="CHEBI:140657"/>
        <dbReference type="ChEBI" id="CHEBI:140660"/>
        <dbReference type="EC" id="2.3.1.269"/>
    </reaction>
</comment>
<feature type="transmembrane region" description="Helical" evidence="9">
    <location>
        <begin position="114"/>
        <end position="132"/>
    </location>
</feature>
<dbReference type="InterPro" id="IPR004563">
    <property type="entry name" value="Apolipo_AcylTrfase"/>
</dbReference>
<keyword evidence="5 9" id="KW-0812">Transmembrane</keyword>
<evidence type="ECO:0000256" key="1">
    <source>
        <dbReference type="ARBA" id="ARBA00004651"/>
    </source>
</evidence>